<feature type="compositionally biased region" description="Low complexity" evidence="1">
    <location>
        <begin position="181"/>
        <end position="191"/>
    </location>
</feature>
<evidence type="ECO:0000313" key="2">
    <source>
        <dbReference type="EMBL" id="KAG5995586.1"/>
    </source>
</evidence>
<comment type="caution">
    <text evidence="2">The sequence shown here is derived from an EMBL/GenBank/DDBJ whole genome shotgun (WGS) entry which is preliminary data.</text>
</comment>
<dbReference type="Pfam" id="PF13917">
    <property type="entry name" value="zf-CCHC_3"/>
    <property type="match status" value="1"/>
</dbReference>
<evidence type="ECO:0000313" key="3">
    <source>
        <dbReference type="Proteomes" id="UP000748025"/>
    </source>
</evidence>
<accession>A0A9P7N655</accession>
<feature type="compositionally biased region" description="Low complexity" evidence="1">
    <location>
        <begin position="200"/>
        <end position="213"/>
    </location>
</feature>
<dbReference type="EMBL" id="SRPW01002128">
    <property type="protein sequence ID" value="KAG5995586.1"/>
    <property type="molecule type" value="Genomic_DNA"/>
</dbReference>
<feature type="compositionally biased region" description="Low complexity" evidence="1">
    <location>
        <begin position="136"/>
        <end position="148"/>
    </location>
</feature>
<organism evidence="2 3">
    <name type="scientific">Claviceps pusilla</name>
    <dbReference type="NCBI Taxonomy" id="123648"/>
    <lineage>
        <taxon>Eukaryota</taxon>
        <taxon>Fungi</taxon>
        <taxon>Dikarya</taxon>
        <taxon>Ascomycota</taxon>
        <taxon>Pezizomycotina</taxon>
        <taxon>Sordariomycetes</taxon>
        <taxon>Hypocreomycetidae</taxon>
        <taxon>Hypocreales</taxon>
        <taxon>Clavicipitaceae</taxon>
        <taxon>Claviceps</taxon>
    </lineage>
</organism>
<keyword evidence="3" id="KW-1185">Reference proteome</keyword>
<feature type="region of interest" description="Disordered" evidence="1">
    <location>
        <begin position="28"/>
        <end position="77"/>
    </location>
</feature>
<evidence type="ECO:0000256" key="1">
    <source>
        <dbReference type="SAM" id="MobiDB-lite"/>
    </source>
</evidence>
<name>A0A9P7N655_9HYPO</name>
<reference evidence="2" key="1">
    <citation type="journal article" date="2020" name="bioRxiv">
        <title>Whole genome comparisons of ergot fungi reveals the divergence and evolution of species within the genus Claviceps are the result of varying mechanisms driving genome evolution and host range expansion.</title>
        <authorList>
            <person name="Wyka S.A."/>
            <person name="Mondo S.J."/>
            <person name="Liu M."/>
            <person name="Dettman J."/>
            <person name="Nalam V."/>
            <person name="Broders K.D."/>
        </authorList>
    </citation>
    <scope>NUCLEOTIDE SEQUENCE</scope>
    <source>
        <strain evidence="2">CCC 602</strain>
    </source>
</reference>
<dbReference type="Proteomes" id="UP000748025">
    <property type="component" value="Unassembled WGS sequence"/>
</dbReference>
<feature type="compositionally biased region" description="Basic and acidic residues" evidence="1">
    <location>
        <begin position="258"/>
        <end position="272"/>
    </location>
</feature>
<sequence>MHTGAEEGPLGRRLPMYNARTRHYSYECKASSQERPYVSRPSRSQQLRNPKLVPKLTSDKPNPLEKKYVSEEDPPPTPWALPLRTLLYFKSDCEARKGVADEILAKQEAERARLRKLEERDEYLAAPSPRRRRSVSSDSVSTISTAASRHSRSPRPSPAPKSRSRRRSPSYDYVERDASPRRSISRSPSPAVRRRRSPSRDSLSPRRSLSPEPVVRRRSPSYDDIPREVSPQRSISRSPSPAAHGHRLPSRDSLSPRGDSRERRYRDRDQGDRGSGPQRGQRGSFTGRDETENRRRVSYGSHSSAEPRSRASNRGGRGGGSQNNRGSRGGNQHSEAPRQRSLSPFSRRLAMTQAMNRGGR</sequence>
<dbReference type="AlphaFoldDB" id="A0A9P7N655"/>
<feature type="region of interest" description="Disordered" evidence="1">
    <location>
        <begin position="124"/>
        <end position="360"/>
    </location>
</feature>
<feature type="compositionally biased region" description="Low complexity" evidence="1">
    <location>
        <begin position="275"/>
        <end position="284"/>
    </location>
</feature>
<gene>
    <name evidence="2" type="ORF">E4U43_003009</name>
</gene>
<proteinExistence type="predicted"/>
<dbReference type="OrthoDB" id="437973at2759"/>
<protein>
    <submittedName>
        <fullName evidence="2">Uncharacterized protein</fullName>
    </submittedName>
</protein>
<feature type="compositionally biased region" description="Low complexity" evidence="1">
    <location>
        <begin position="231"/>
        <end position="241"/>
    </location>
</feature>